<evidence type="ECO:0000313" key="2">
    <source>
        <dbReference type="Proteomes" id="UP000327157"/>
    </source>
</evidence>
<keyword evidence="2" id="KW-1185">Reference proteome</keyword>
<dbReference type="Proteomes" id="UP000327157">
    <property type="component" value="Chromosome 16"/>
</dbReference>
<evidence type="ECO:0008006" key="3">
    <source>
        <dbReference type="Google" id="ProtNLM"/>
    </source>
</evidence>
<dbReference type="AlphaFoldDB" id="A0A5N5HHM7"/>
<proteinExistence type="predicted"/>
<dbReference type="EMBL" id="SMOL01000160">
    <property type="protein sequence ID" value="KAB2625602.1"/>
    <property type="molecule type" value="Genomic_DNA"/>
</dbReference>
<reference evidence="1 2" key="1">
    <citation type="submission" date="2019-09" db="EMBL/GenBank/DDBJ databases">
        <authorList>
            <person name="Ou C."/>
        </authorList>
    </citation>
    <scope>NUCLEOTIDE SEQUENCE [LARGE SCALE GENOMIC DNA]</scope>
    <source>
        <strain evidence="1">S2</strain>
        <tissue evidence="1">Leaf</tissue>
    </source>
</reference>
<accession>A0A5N5HHM7</accession>
<dbReference type="Gene3D" id="1.10.1420.10">
    <property type="match status" value="1"/>
</dbReference>
<name>A0A5N5HHM7_9ROSA</name>
<gene>
    <name evidence="1" type="ORF">D8674_017262</name>
</gene>
<protein>
    <recommendedName>
        <fullName evidence="3">S2-RNase</fullName>
    </recommendedName>
</protein>
<organism evidence="1 2">
    <name type="scientific">Pyrus ussuriensis x Pyrus communis</name>
    <dbReference type="NCBI Taxonomy" id="2448454"/>
    <lineage>
        <taxon>Eukaryota</taxon>
        <taxon>Viridiplantae</taxon>
        <taxon>Streptophyta</taxon>
        <taxon>Embryophyta</taxon>
        <taxon>Tracheophyta</taxon>
        <taxon>Spermatophyta</taxon>
        <taxon>Magnoliopsida</taxon>
        <taxon>eudicotyledons</taxon>
        <taxon>Gunneridae</taxon>
        <taxon>Pentapetalae</taxon>
        <taxon>rosids</taxon>
        <taxon>fabids</taxon>
        <taxon>Rosales</taxon>
        <taxon>Rosaceae</taxon>
        <taxon>Amygdaloideae</taxon>
        <taxon>Maleae</taxon>
        <taxon>Pyrus</taxon>
    </lineage>
</organism>
<reference evidence="2" key="2">
    <citation type="submission" date="2019-10" db="EMBL/GenBank/DDBJ databases">
        <title>A de novo genome assembly of a pear dwarfing rootstock.</title>
        <authorList>
            <person name="Wang F."/>
            <person name="Wang J."/>
            <person name="Li S."/>
            <person name="Zhang Y."/>
            <person name="Fang M."/>
            <person name="Ma L."/>
            <person name="Zhao Y."/>
            <person name="Jiang S."/>
        </authorList>
    </citation>
    <scope>NUCLEOTIDE SEQUENCE [LARGE SCALE GENOMIC DNA]</scope>
</reference>
<sequence>MPTANWFTPNPYTTEAGISASKWSNFKRGFPLLKDEMANGIYELIMMSKTTIPIDGDFFTCKSRDKTLKILARNTWMNTYDFRVGFMTPTILDMAHVFGLRPSYKCVDITRDKSSSSRPAAEGSNAFQSITSLEYNPTTFKSYETSFIGFIPFAKKMFSLPSPIADPAQEHMKRLQKQLGKKQALAMFLRIRKLGPKQIPGFLIAQGLLLWNLPTLSPSKKLGPSPQEMLASKEGQQSDKEVIAKILEKLKASKVEETFQIEPSSLLTQPVHLFPFWAEPSESSWPAVSRPRKNVVVKSSLSIFVDAAFDSAGVMPHPLASLSATASLLELVKEFRQIRTKLRSSSLKTLQDAERALTDLYQTQQMTKEQYVSFISFFENLKTLRDQHLKKNHSRTSTTLHQLVEEGSTMKDRIMVVAAEIQKLE</sequence>
<reference evidence="1 2" key="3">
    <citation type="submission" date="2019-11" db="EMBL/GenBank/DDBJ databases">
        <title>A de novo genome assembly of a pear dwarfing rootstock.</title>
        <authorList>
            <person name="Wang F."/>
            <person name="Wang J."/>
            <person name="Li S."/>
            <person name="Zhang Y."/>
            <person name="Fang M."/>
            <person name="Ma L."/>
            <person name="Zhao Y."/>
            <person name="Jiang S."/>
        </authorList>
    </citation>
    <scope>NUCLEOTIDE SEQUENCE [LARGE SCALE GENOMIC DNA]</scope>
    <source>
        <strain evidence="1">S2</strain>
        <tissue evidence="1">Leaf</tissue>
    </source>
</reference>
<comment type="caution">
    <text evidence="1">The sequence shown here is derived from an EMBL/GenBank/DDBJ whole genome shotgun (WGS) entry which is preliminary data.</text>
</comment>
<evidence type="ECO:0000313" key="1">
    <source>
        <dbReference type="EMBL" id="KAB2625602.1"/>
    </source>
</evidence>